<dbReference type="OrthoDB" id="992031at2759"/>
<reference evidence="1" key="1">
    <citation type="submission" date="2023-05" db="EMBL/GenBank/DDBJ databases">
        <title>Genome and transcriptome analyses reveal genes involved in the formation of fine ridges on petal epidermal cells in Hibiscus trionum.</title>
        <authorList>
            <person name="Koshimizu S."/>
            <person name="Masuda S."/>
            <person name="Ishii T."/>
            <person name="Shirasu K."/>
            <person name="Hoshino A."/>
            <person name="Arita M."/>
        </authorList>
    </citation>
    <scope>NUCLEOTIDE SEQUENCE</scope>
    <source>
        <strain evidence="1">Hamamatsu line</strain>
    </source>
</reference>
<sequence length="111" mass="12974">MKMKTCDTRTYDDTMTAHPKYSSFLSKKMDNYDEMAVVVGQDMATWSFAKTFADIELDDEDCSMPFNFETKNVEGERTKVSSFDTSKRKIKILKKVSRMIIFSLWVKNLVR</sequence>
<keyword evidence="2" id="KW-1185">Reference proteome</keyword>
<proteinExistence type="predicted"/>
<dbReference type="Proteomes" id="UP001165190">
    <property type="component" value="Unassembled WGS sequence"/>
</dbReference>
<protein>
    <submittedName>
        <fullName evidence="1">Uncharacterized protein</fullName>
    </submittedName>
</protein>
<organism evidence="1 2">
    <name type="scientific">Hibiscus trionum</name>
    <name type="common">Flower of an hour</name>
    <dbReference type="NCBI Taxonomy" id="183268"/>
    <lineage>
        <taxon>Eukaryota</taxon>
        <taxon>Viridiplantae</taxon>
        <taxon>Streptophyta</taxon>
        <taxon>Embryophyta</taxon>
        <taxon>Tracheophyta</taxon>
        <taxon>Spermatophyta</taxon>
        <taxon>Magnoliopsida</taxon>
        <taxon>eudicotyledons</taxon>
        <taxon>Gunneridae</taxon>
        <taxon>Pentapetalae</taxon>
        <taxon>rosids</taxon>
        <taxon>malvids</taxon>
        <taxon>Malvales</taxon>
        <taxon>Malvaceae</taxon>
        <taxon>Malvoideae</taxon>
        <taxon>Hibiscus</taxon>
    </lineage>
</organism>
<evidence type="ECO:0000313" key="1">
    <source>
        <dbReference type="EMBL" id="GMJ08045.1"/>
    </source>
</evidence>
<dbReference type="AlphaFoldDB" id="A0A9W7J4Q0"/>
<name>A0A9W7J4Q0_HIBTR</name>
<evidence type="ECO:0000313" key="2">
    <source>
        <dbReference type="Proteomes" id="UP001165190"/>
    </source>
</evidence>
<comment type="caution">
    <text evidence="1">The sequence shown here is derived from an EMBL/GenBank/DDBJ whole genome shotgun (WGS) entry which is preliminary data.</text>
</comment>
<gene>
    <name evidence="1" type="ORF">HRI_004473700</name>
</gene>
<dbReference type="EMBL" id="BSYR01000049">
    <property type="protein sequence ID" value="GMJ08045.1"/>
    <property type="molecule type" value="Genomic_DNA"/>
</dbReference>
<accession>A0A9W7J4Q0</accession>